<sequence length="218" mass="24103">MSTYAAKGQWDYPPQVEFCWLYAAAKDDVQTEAILACQGFGCTVATEDIPILWEIDVSIANSNDTTTSFAVMSSTPDGRRFLNFAAALIAFLSNEDGAKALALLMAASVSNPQQRVPSSAHLTMVLKVLFQHLPQKRVNELGSQYSAAERHESDPEAVDLASWIQDWVARYHSNTHDIIQDDISALRRQIETFLDWCQRLEGKSLNDSECKGGSGVSR</sequence>
<proteinExistence type="predicted"/>
<accession>A0A010S018</accession>
<name>A0A010S018_9PEZI</name>
<gene>
    <name evidence="1" type="ORF">CFIO01_02310</name>
</gene>
<reference evidence="1 2" key="1">
    <citation type="submission" date="2014-02" db="EMBL/GenBank/DDBJ databases">
        <title>The genome sequence of Colletotrichum fioriniae PJ7.</title>
        <authorList>
            <person name="Baroncelli R."/>
            <person name="Thon M.R."/>
        </authorList>
    </citation>
    <scope>NUCLEOTIDE SEQUENCE [LARGE SCALE GENOMIC DNA]</scope>
    <source>
        <strain evidence="1 2">PJ7</strain>
    </source>
</reference>
<dbReference type="Proteomes" id="UP000020467">
    <property type="component" value="Unassembled WGS sequence"/>
</dbReference>
<dbReference type="KEGG" id="cfj:CFIO01_02310"/>
<protein>
    <submittedName>
        <fullName evidence="1">Uncharacterized protein</fullName>
    </submittedName>
</protein>
<dbReference type="AlphaFoldDB" id="A0A010S018"/>
<evidence type="ECO:0000313" key="2">
    <source>
        <dbReference type="Proteomes" id="UP000020467"/>
    </source>
</evidence>
<comment type="caution">
    <text evidence="1">The sequence shown here is derived from an EMBL/GenBank/DDBJ whole genome shotgun (WGS) entry which is preliminary data.</text>
</comment>
<keyword evidence="2" id="KW-1185">Reference proteome</keyword>
<dbReference type="OrthoDB" id="10316756at2759"/>
<dbReference type="HOGENOM" id="CLU_1266772_0_0_1"/>
<dbReference type="EMBL" id="JARH01000022">
    <property type="protein sequence ID" value="EXF86251.1"/>
    <property type="molecule type" value="Genomic_DNA"/>
</dbReference>
<evidence type="ECO:0000313" key="1">
    <source>
        <dbReference type="EMBL" id="EXF86251.1"/>
    </source>
</evidence>
<organism evidence="1 2">
    <name type="scientific">Colletotrichum fioriniae PJ7</name>
    <dbReference type="NCBI Taxonomy" id="1445577"/>
    <lineage>
        <taxon>Eukaryota</taxon>
        <taxon>Fungi</taxon>
        <taxon>Dikarya</taxon>
        <taxon>Ascomycota</taxon>
        <taxon>Pezizomycotina</taxon>
        <taxon>Sordariomycetes</taxon>
        <taxon>Hypocreomycetidae</taxon>
        <taxon>Glomerellales</taxon>
        <taxon>Glomerellaceae</taxon>
        <taxon>Colletotrichum</taxon>
        <taxon>Colletotrichum acutatum species complex</taxon>
    </lineage>
</organism>